<dbReference type="Proteomes" id="UP001497525">
    <property type="component" value="Unassembled WGS sequence"/>
</dbReference>
<protein>
    <submittedName>
        <fullName evidence="2">Uncharacterized protein</fullName>
    </submittedName>
</protein>
<accession>A0AAV2TTN1</accession>
<feature type="region of interest" description="Disordered" evidence="1">
    <location>
        <begin position="17"/>
        <end position="58"/>
    </location>
</feature>
<dbReference type="AlphaFoldDB" id="A0AAV2TTN1"/>
<proteinExistence type="predicted"/>
<reference evidence="2" key="1">
    <citation type="submission" date="2024-06" db="EMBL/GenBank/DDBJ databases">
        <authorList>
            <person name="Liu X."/>
            <person name="Lenzi L."/>
            <person name="Haldenby T S."/>
            <person name="Uol C."/>
        </authorList>
    </citation>
    <scope>NUCLEOTIDE SEQUENCE</scope>
</reference>
<feature type="compositionally biased region" description="Polar residues" evidence="1">
    <location>
        <begin position="32"/>
        <end position="53"/>
    </location>
</feature>
<dbReference type="EMBL" id="CAXLJL010000612">
    <property type="protein sequence ID" value="CAL5139624.1"/>
    <property type="molecule type" value="Genomic_DNA"/>
</dbReference>
<organism evidence="2 3">
    <name type="scientific">Calicophoron daubneyi</name>
    <name type="common">Rumen fluke</name>
    <name type="synonym">Paramphistomum daubneyi</name>
    <dbReference type="NCBI Taxonomy" id="300641"/>
    <lineage>
        <taxon>Eukaryota</taxon>
        <taxon>Metazoa</taxon>
        <taxon>Spiralia</taxon>
        <taxon>Lophotrochozoa</taxon>
        <taxon>Platyhelminthes</taxon>
        <taxon>Trematoda</taxon>
        <taxon>Digenea</taxon>
        <taxon>Plagiorchiida</taxon>
        <taxon>Pronocephalata</taxon>
        <taxon>Paramphistomoidea</taxon>
        <taxon>Paramphistomidae</taxon>
        <taxon>Calicophoron</taxon>
    </lineage>
</organism>
<evidence type="ECO:0000313" key="2">
    <source>
        <dbReference type="EMBL" id="CAL5139624.1"/>
    </source>
</evidence>
<gene>
    <name evidence="2" type="ORF">CDAUBV1_LOCUS14742</name>
</gene>
<name>A0AAV2TTN1_CALDB</name>
<evidence type="ECO:0000256" key="1">
    <source>
        <dbReference type="SAM" id="MobiDB-lite"/>
    </source>
</evidence>
<evidence type="ECO:0000313" key="3">
    <source>
        <dbReference type="Proteomes" id="UP001497525"/>
    </source>
</evidence>
<comment type="caution">
    <text evidence="2">The sequence shown here is derived from an EMBL/GenBank/DDBJ whole genome shotgun (WGS) entry which is preliminary data.</text>
</comment>
<sequence length="133" mass="14823">MSTKIVIDNQKDTAKLVRIDSPGVPGDDCVNGHNQESRPISSRGSVPNQSQSYRSERTVDRLNKLQREDFYNGQDSPSAFVFNELEGCMRQQFDKTDGSVIFITENPRNGIEVGSDGSVFMYCRSCPDSDIHG</sequence>